<accession>A0ABX6QXG2</accession>
<protein>
    <submittedName>
        <fullName evidence="1">Uncharacterized protein</fullName>
    </submittedName>
</protein>
<name>A0ABX6QXG2_9VIBR</name>
<dbReference type="Proteomes" id="UP000515264">
    <property type="component" value="Chromosome 1"/>
</dbReference>
<keyword evidence="2" id="KW-1185">Reference proteome</keyword>
<dbReference type="EMBL" id="CP046268">
    <property type="protein sequence ID" value="QMV13924.1"/>
    <property type="molecule type" value="Genomic_DNA"/>
</dbReference>
<reference evidence="1 2" key="1">
    <citation type="journal article" date="2020" name="J. Nat. Prod.">
        <title>Genomics-Metabolomics Profiling Disclosed Marine Vibrio spartinae 3.6 as a Producer of a New Branched Side Chain Prodigiosin.</title>
        <authorList>
            <person name="Vitale G.A."/>
            <person name="Sciarretta M."/>
            <person name="Palma Esposito F."/>
            <person name="January G.G."/>
            <person name="Giaccio M."/>
            <person name="Bunk B."/>
            <person name="Sproer C."/>
            <person name="Bajerski F."/>
            <person name="Power D."/>
            <person name="Festa C."/>
            <person name="Monti M.C."/>
            <person name="D'Auria M.V."/>
            <person name="de Pascale D."/>
        </authorList>
    </citation>
    <scope>NUCLEOTIDE SEQUENCE [LARGE SCALE GENOMIC DNA]</scope>
    <source>
        <strain evidence="1 2">3.6</strain>
    </source>
</reference>
<proteinExistence type="predicted"/>
<sequence length="123" mass="13623">MWYGSEDDDGTILYMDEETTSGGVYANRMSLEGERIAQKTVHSWHITESKKHKTKRLSAYLTGNTGSLTGEALASTQMTTNKENGGKEVFCNAKKSRDGLEVTLVNVEVKEKSWITLNSSSLL</sequence>
<organism evidence="1 2">
    <name type="scientific">Vibrio spartinae</name>
    <dbReference type="NCBI Taxonomy" id="1918945"/>
    <lineage>
        <taxon>Bacteria</taxon>
        <taxon>Pseudomonadati</taxon>
        <taxon>Pseudomonadota</taxon>
        <taxon>Gammaproteobacteria</taxon>
        <taxon>Vibrionales</taxon>
        <taxon>Vibrionaceae</taxon>
        <taxon>Vibrio</taxon>
    </lineage>
</organism>
<gene>
    <name evidence="1" type="ORF">Vspart_01171</name>
</gene>
<evidence type="ECO:0000313" key="2">
    <source>
        <dbReference type="Proteomes" id="UP000515264"/>
    </source>
</evidence>
<evidence type="ECO:0000313" key="1">
    <source>
        <dbReference type="EMBL" id="QMV13924.1"/>
    </source>
</evidence>